<dbReference type="Proteomes" id="UP000199095">
    <property type="component" value="Unassembled WGS sequence"/>
</dbReference>
<dbReference type="EMBL" id="FOHJ01000015">
    <property type="protein sequence ID" value="SEU03698.1"/>
    <property type="molecule type" value="Genomic_DNA"/>
</dbReference>
<dbReference type="Gene3D" id="3.40.50.10440">
    <property type="entry name" value="Dihydroxyacetone kinase, domain 1"/>
    <property type="match status" value="1"/>
</dbReference>
<sequence>MNVKIITDSACDLPNSYYSEYDIEFLPLLVHLNDQDYEDVTGIESKKVYDAMKDGAIPKTSQVSPDTFLQVFSTYVEQNQPIVYVGFSSELSGTLQSAKIAQQQILEENPDAKVYVEDTKCASLGQGLVVLRAAQLAKDGADAEQIVETVQYHAHHMEHIFTVDDLEYLQRGGRVSKAAAFFGGLLNIKPLLHVEDGNLVPLEKIRGAKKVKVLKRMFEVMEERGKELNQQTIAISHGDDLETAKKLASIIKETYKPKNILIGDIGSAIGAHAGPGTIALFFLNDLYQ</sequence>
<dbReference type="OrthoDB" id="9775494at2"/>
<dbReference type="PROSITE" id="PS51482">
    <property type="entry name" value="DEGV"/>
    <property type="match status" value="1"/>
</dbReference>
<evidence type="ECO:0000256" key="1">
    <source>
        <dbReference type="ARBA" id="ARBA00003238"/>
    </source>
</evidence>
<keyword evidence="4" id="KW-1185">Reference proteome</keyword>
<reference evidence="4" key="1">
    <citation type="submission" date="2016-10" db="EMBL/GenBank/DDBJ databases">
        <authorList>
            <person name="Varghese N."/>
            <person name="Submissions S."/>
        </authorList>
    </citation>
    <scope>NUCLEOTIDE SEQUENCE [LARGE SCALE GENOMIC DNA]</scope>
    <source>
        <strain evidence="4">CGMCC 1.3566</strain>
    </source>
</reference>
<dbReference type="SUPFAM" id="SSF82549">
    <property type="entry name" value="DAK1/DegV-like"/>
    <property type="match status" value="1"/>
</dbReference>
<dbReference type="Gene3D" id="3.30.1180.10">
    <property type="match status" value="1"/>
</dbReference>
<organism evidence="3 4">
    <name type="scientific">Salinibacillus kushneri</name>
    <dbReference type="NCBI Taxonomy" id="237682"/>
    <lineage>
        <taxon>Bacteria</taxon>
        <taxon>Bacillati</taxon>
        <taxon>Bacillota</taxon>
        <taxon>Bacilli</taxon>
        <taxon>Bacillales</taxon>
        <taxon>Bacillaceae</taxon>
        <taxon>Salinibacillus</taxon>
    </lineage>
</organism>
<dbReference type="InterPro" id="IPR003797">
    <property type="entry name" value="DegV"/>
</dbReference>
<dbReference type="RefSeq" id="WP_093137461.1">
    <property type="nucleotide sequence ID" value="NZ_FOHJ01000015.1"/>
</dbReference>
<evidence type="ECO:0000256" key="2">
    <source>
        <dbReference type="ARBA" id="ARBA00023121"/>
    </source>
</evidence>
<dbReference type="GO" id="GO:0008289">
    <property type="term" value="F:lipid binding"/>
    <property type="evidence" value="ECO:0007669"/>
    <property type="project" value="UniProtKB-KW"/>
</dbReference>
<dbReference type="NCBIfam" id="TIGR00762">
    <property type="entry name" value="DegV"/>
    <property type="match status" value="1"/>
</dbReference>
<evidence type="ECO:0000313" key="4">
    <source>
        <dbReference type="Proteomes" id="UP000199095"/>
    </source>
</evidence>
<gene>
    <name evidence="3" type="ORF">SAMN05421676_11559</name>
</gene>
<dbReference type="InterPro" id="IPR043168">
    <property type="entry name" value="DegV_C"/>
</dbReference>
<evidence type="ECO:0000313" key="3">
    <source>
        <dbReference type="EMBL" id="SEU03698.1"/>
    </source>
</evidence>
<comment type="function">
    <text evidence="1">May bind long-chain fatty acids, such as palmitate, and may play a role in lipid transport or fatty acid metabolism.</text>
</comment>
<proteinExistence type="predicted"/>
<dbReference type="Pfam" id="PF02645">
    <property type="entry name" value="DegV"/>
    <property type="match status" value="1"/>
</dbReference>
<keyword evidence="2" id="KW-0446">Lipid-binding</keyword>
<dbReference type="InterPro" id="IPR050270">
    <property type="entry name" value="DegV_domain_contain"/>
</dbReference>
<dbReference type="STRING" id="237682.SAMN05421676_11559"/>
<dbReference type="PANTHER" id="PTHR33434">
    <property type="entry name" value="DEGV DOMAIN-CONTAINING PROTEIN DR_1986-RELATED"/>
    <property type="match status" value="1"/>
</dbReference>
<protein>
    <submittedName>
        <fullName evidence="3">EDD domain protein, DegV family</fullName>
    </submittedName>
</protein>
<accession>A0A1I0J3N9</accession>
<name>A0A1I0J3N9_9BACI</name>
<dbReference type="Gene3D" id="2.20.28.50">
    <property type="entry name" value="degv family protein"/>
    <property type="match status" value="1"/>
</dbReference>
<dbReference type="PANTHER" id="PTHR33434:SF3">
    <property type="entry name" value="DEGV DOMAIN-CONTAINING PROTEIN YITS"/>
    <property type="match status" value="1"/>
</dbReference>
<dbReference type="AlphaFoldDB" id="A0A1I0J3N9"/>